<comment type="caution">
    <text evidence="1">The sequence shown here is derived from an EMBL/GenBank/DDBJ whole genome shotgun (WGS) entry which is preliminary data.</text>
</comment>
<proteinExistence type="predicted"/>
<keyword evidence="2" id="KW-1185">Reference proteome</keyword>
<reference evidence="1" key="1">
    <citation type="submission" date="2021-02" db="EMBL/GenBank/DDBJ databases">
        <authorList>
            <person name="Dougan E. K."/>
            <person name="Rhodes N."/>
            <person name="Thang M."/>
            <person name="Chan C."/>
        </authorList>
    </citation>
    <scope>NUCLEOTIDE SEQUENCE</scope>
</reference>
<sequence length="78" mass="8490">VRVDRQAKTASAFPERQLKKAANVYGKMVWQEIFNPKKTTMTPVMIADGPSTSPNAQLEEDAKELEAALNVANGGEEA</sequence>
<accession>A0A812W9G1</accession>
<feature type="non-terminal residue" evidence="1">
    <location>
        <position position="1"/>
    </location>
</feature>
<dbReference type="AlphaFoldDB" id="A0A812W9G1"/>
<feature type="non-terminal residue" evidence="1">
    <location>
        <position position="78"/>
    </location>
</feature>
<evidence type="ECO:0000313" key="2">
    <source>
        <dbReference type="Proteomes" id="UP000649617"/>
    </source>
</evidence>
<dbReference type="Proteomes" id="UP000649617">
    <property type="component" value="Unassembled WGS sequence"/>
</dbReference>
<name>A0A812W9G1_SYMPI</name>
<organism evidence="1 2">
    <name type="scientific">Symbiodinium pilosum</name>
    <name type="common">Dinoflagellate</name>
    <dbReference type="NCBI Taxonomy" id="2952"/>
    <lineage>
        <taxon>Eukaryota</taxon>
        <taxon>Sar</taxon>
        <taxon>Alveolata</taxon>
        <taxon>Dinophyceae</taxon>
        <taxon>Suessiales</taxon>
        <taxon>Symbiodiniaceae</taxon>
        <taxon>Symbiodinium</taxon>
    </lineage>
</organism>
<dbReference type="EMBL" id="CAJNIZ010043510">
    <property type="protein sequence ID" value="CAE7661961.1"/>
    <property type="molecule type" value="Genomic_DNA"/>
</dbReference>
<protein>
    <submittedName>
        <fullName evidence="1">CNGA2 protein</fullName>
    </submittedName>
</protein>
<gene>
    <name evidence="1" type="primary">CNGA2</name>
    <name evidence="1" type="ORF">SPIL2461_LOCUS17988</name>
</gene>
<evidence type="ECO:0000313" key="1">
    <source>
        <dbReference type="EMBL" id="CAE7661961.1"/>
    </source>
</evidence>